<feature type="transmembrane region" description="Helical" evidence="9">
    <location>
        <begin position="71"/>
        <end position="101"/>
    </location>
</feature>
<organism evidence="12 13">
    <name type="scientific">Tessaracoccus aquimaris</name>
    <dbReference type="NCBI Taxonomy" id="1332264"/>
    <lineage>
        <taxon>Bacteria</taxon>
        <taxon>Bacillati</taxon>
        <taxon>Actinomycetota</taxon>
        <taxon>Actinomycetes</taxon>
        <taxon>Propionibacteriales</taxon>
        <taxon>Propionibacteriaceae</taxon>
        <taxon>Tessaracoccus</taxon>
    </lineage>
</organism>
<protein>
    <recommendedName>
        <fullName evidence="2">histidine kinase</fullName>
        <ecNumber evidence="2">2.7.13.3</ecNumber>
    </recommendedName>
</protein>
<feature type="transmembrane region" description="Helical" evidence="9">
    <location>
        <begin position="23"/>
        <end position="41"/>
    </location>
</feature>
<evidence type="ECO:0000256" key="1">
    <source>
        <dbReference type="ARBA" id="ARBA00000085"/>
    </source>
</evidence>
<dbReference type="CDD" id="cd16917">
    <property type="entry name" value="HATPase_UhpB-NarQ-NarX-like"/>
    <property type="match status" value="1"/>
</dbReference>
<evidence type="ECO:0000256" key="8">
    <source>
        <dbReference type="ARBA" id="ARBA00023012"/>
    </source>
</evidence>
<keyword evidence="3" id="KW-0597">Phosphoprotein</keyword>
<dbReference type="Pfam" id="PF07730">
    <property type="entry name" value="HisKA_3"/>
    <property type="match status" value="1"/>
</dbReference>
<feature type="domain" description="Histidine kinase/HSP90-like ATPase" evidence="10">
    <location>
        <begin position="319"/>
        <end position="405"/>
    </location>
</feature>
<accession>A0A1Q2CKF0</accession>
<dbReference type="PANTHER" id="PTHR24421:SF10">
    <property type="entry name" value="NITRATE_NITRITE SENSOR PROTEIN NARQ"/>
    <property type="match status" value="1"/>
</dbReference>
<dbReference type="AlphaFoldDB" id="A0A1Q2CKF0"/>
<comment type="catalytic activity">
    <reaction evidence="1">
        <text>ATP + protein L-histidine = ADP + protein N-phospho-L-histidine.</text>
        <dbReference type="EC" id="2.7.13.3"/>
    </reaction>
</comment>
<evidence type="ECO:0000256" key="3">
    <source>
        <dbReference type="ARBA" id="ARBA00022553"/>
    </source>
</evidence>
<feature type="transmembrane region" description="Helical" evidence="9">
    <location>
        <begin position="113"/>
        <end position="131"/>
    </location>
</feature>
<evidence type="ECO:0000256" key="7">
    <source>
        <dbReference type="ARBA" id="ARBA00022840"/>
    </source>
</evidence>
<dbReference type="InterPro" id="IPR003594">
    <property type="entry name" value="HATPase_dom"/>
</dbReference>
<dbReference type="GO" id="GO:0005524">
    <property type="term" value="F:ATP binding"/>
    <property type="evidence" value="ECO:0007669"/>
    <property type="project" value="UniProtKB-KW"/>
</dbReference>
<keyword evidence="13" id="KW-1185">Reference proteome</keyword>
<dbReference type="EC" id="2.7.13.3" evidence="2"/>
<keyword evidence="4" id="KW-0808">Transferase</keyword>
<dbReference type="KEGG" id="tes:BW730_02545"/>
<evidence type="ECO:0000259" key="11">
    <source>
        <dbReference type="Pfam" id="PF07730"/>
    </source>
</evidence>
<evidence type="ECO:0000259" key="10">
    <source>
        <dbReference type="Pfam" id="PF02518"/>
    </source>
</evidence>
<evidence type="ECO:0000256" key="4">
    <source>
        <dbReference type="ARBA" id="ARBA00022679"/>
    </source>
</evidence>
<dbReference type="STRING" id="1332264.BW730_02545"/>
<name>A0A1Q2CKF0_9ACTN</name>
<dbReference type="GO" id="GO:0016020">
    <property type="term" value="C:membrane"/>
    <property type="evidence" value="ECO:0007669"/>
    <property type="project" value="InterPro"/>
</dbReference>
<dbReference type="EMBL" id="CP019606">
    <property type="protein sequence ID" value="AQP46581.1"/>
    <property type="molecule type" value="Genomic_DNA"/>
</dbReference>
<proteinExistence type="predicted"/>
<dbReference type="GO" id="GO:0000155">
    <property type="term" value="F:phosphorelay sensor kinase activity"/>
    <property type="evidence" value="ECO:0007669"/>
    <property type="project" value="InterPro"/>
</dbReference>
<feature type="transmembrane region" description="Helical" evidence="9">
    <location>
        <begin position="156"/>
        <end position="175"/>
    </location>
</feature>
<dbReference type="Pfam" id="PF02518">
    <property type="entry name" value="HATPase_c"/>
    <property type="match status" value="1"/>
</dbReference>
<dbReference type="PANTHER" id="PTHR24421">
    <property type="entry name" value="NITRATE/NITRITE SENSOR PROTEIN NARX-RELATED"/>
    <property type="match status" value="1"/>
</dbReference>
<keyword evidence="8" id="KW-0902">Two-component regulatory system</keyword>
<dbReference type="Gene3D" id="1.20.5.1930">
    <property type="match status" value="1"/>
</dbReference>
<keyword evidence="9" id="KW-0472">Membrane</keyword>
<dbReference type="Proteomes" id="UP000188145">
    <property type="component" value="Chromosome"/>
</dbReference>
<dbReference type="InterPro" id="IPR011712">
    <property type="entry name" value="Sig_transdc_His_kin_sub3_dim/P"/>
</dbReference>
<reference evidence="13" key="1">
    <citation type="submission" date="2017-02" db="EMBL/GenBank/DDBJ databases">
        <title>Tessaracoccus aquaemaris sp. nov., isolated from the intestine of a Korean rockfish, Sebastes schlegelii, in a marine aquaculture pond.</title>
        <authorList>
            <person name="Tak E.J."/>
            <person name="Bae J.-W."/>
        </authorList>
    </citation>
    <scope>NUCLEOTIDE SEQUENCE [LARGE SCALE GENOMIC DNA]</scope>
    <source>
        <strain evidence="13">NSG39</strain>
    </source>
</reference>
<dbReference type="Gene3D" id="3.30.565.10">
    <property type="entry name" value="Histidine kinase-like ATPase, C-terminal domain"/>
    <property type="match status" value="1"/>
</dbReference>
<keyword evidence="5" id="KW-0547">Nucleotide-binding</keyword>
<keyword evidence="7" id="KW-0067">ATP-binding</keyword>
<evidence type="ECO:0000256" key="6">
    <source>
        <dbReference type="ARBA" id="ARBA00022777"/>
    </source>
</evidence>
<keyword evidence="9" id="KW-1133">Transmembrane helix</keyword>
<evidence type="ECO:0000313" key="12">
    <source>
        <dbReference type="EMBL" id="AQP46581.1"/>
    </source>
</evidence>
<evidence type="ECO:0000313" key="13">
    <source>
        <dbReference type="Proteomes" id="UP000188145"/>
    </source>
</evidence>
<dbReference type="RefSeq" id="WP_077684883.1">
    <property type="nucleotide sequence ID" value="NZ_CP019606.1"/>
</dbReference>
<keyword evidence="9" id="KW-0812">Transmembrane</keyword>
<evidence type="ECO:0000256" key="9">
    <source>
        <dbReference type="SAM" id="Phobius"/>
    </source>
</evidence>
<dbReference type="SUPFAM" id="SSF55874">
    <property type="entry name" value="ATPase domain of HSP90 chaperone/DNA topoisomerase II/histidine kinase"/>
    <property type="match status" value="1"/>
</dbReference>
<gene>
    <name evidence="12" type="ORF">BW730_02545</name>
</gene>
<keyword evidence="6" id="KW-0418">Kinase</keyword>
<evidence type="ECO:0000256" key="5">
    <source>
        <dbReference type="ARBA" id="ARBA00022741"/>
    </source>
</evidence>
<dbReference type="InterPro" id="IPR050482">
    <property type="entry name" value="Sensor_HK_TwoCompSys"/>
</dbReference>
<dbReference type="GO" id="GO:0046983">
    <property type="term" value="F:protein dimerization activity"/>
    <property type="evidence" value="ECO:0007669"/>
    <property type="project" value="InterPro"/>
</dbReference>
<sequence>MSQDSGNQVTAVARGRRGSPSDLVLAATYLLLSAGMIFLSVESSIVTPLWPMLLLTAGGVATLAVRHQFPLAAFVASLVLALASFAFGSGAEAILAVALLYRAGLILRAGTAWLWLAAATLVDAIGAALLVNRLHNGPPLLGLSPRVGVPDLATEWLNFFLLLAAAALIATLLGVNVGHRRRHVAALVDRAEQLRLERDQRASIAVAEERERIAREMHDVIAHSLSVMIALADGAEAAAVRKPEESRAAIGRVAETGRRTLGEVRRLLGRVRGDEGPGEVPQPGVAQVPGLIDEFRDAGLPVSLELSGSLPDDPALGLTIYRIVQESLTNALRHARGVREVLVRLSLGDTVEILVEDASEAAATSTDPGRGLLGIRERAALYDGEVQSGPRDGGGWRVHVHLPVRSGEK</sequence>
<dbReference type="OrthoDB" id="227596at2"/>
<dbReference type="InterPro" id="IPR036890">
    <property type="entry name" value="HATPase_C_sf"/>
</dbReference>
<evidence type="ECO:0000256" key="2">
    <source>
        <dbReference type="ARBA" id="ARBA00012438"/>
    </source>
</evidence>
<feature type="domain" description="Signal transduction histidine kinase subgroup 3 dimerisation and phosphoacceptor" evidence="11">
    <location>
        <begin position="209"/>
        <end position="273"/>
    </location>
</feature>